<accession>A0A099P3N5</accession>
<reference evidence="3" key="1">
    <citation type="journal article" date="2014" name="Microb. Cell Fact.">
        <title>Exploiting Issatchenkia orientalis SD108 for succinic acid production.</title>
        <authorList>
            <person name="Xiao H."/>
            <person name="Shao Z."/>
            <person name="Jiang Y."/>
            <person name="Dole S."/>
            <person name="Zhao H."/>
        </authorList>
    </citation>
    <scope>NUCLEOTIDE SEQUENCE [LARGE SCALE GENOMIC DNA]</scope>
    <source>
        <strain evidence="3">SD108</strain>
    </source>
</reference>
<dbReference type="GO" id="GO:0003723">
    <property type="term" value="F:RNA binding"/>
    <property type="evidence" value="ECO:0007669"/>
    <property type="project" value="InterPro"/>
</dbReference>
<comment type="caution">
    <text evidence="2">The sequence shown here is derived from an EMBL/GenBank/DDBJ whole genome shotgun (WGS) entry which is preliminary data.</text>
</comment>
<dbReference type="InterPro" id="IPR012340">
    <property type="entry name" value="NA-bd_OB-fold"/>
</dbReference>
<sequence length="1052" mass="120456">MLAVKPSRRRIFFSVVYLNAASKPNVAAFSHRFFSTTLQNLKDVQSKAQKYKSKRTKLAPEKRIQTPEELFHSASNVDIENLKKDVEERTKLRYIEPNKLWISKIFPDLKLPPNFSFYDDQSNRDYIKYQLVKKFGDVSNKFVWKDFQYNEVAVGDVVDLSGNFEKGDLSVIIGLPEDPEDPRYTLLNAYGEIQFVSRSKMGVRLPKVFPKEWFCNSLMEEELFWEGLDYDEIVPIGKPKYKLEDVIDRNKIFESAIARSISGENAVKTYILPSLLSGLVSQILSKINTKAWQILPNTNVKLEIVHNILQSNEGPIQITLYQMYRAVQLTDLKILMNNLKVTKAEDISKAYKLLFDTITKNLFIGNQYDSISLGKTVCGGSNLNLEVDIVDFYAFILGLRKNNQLFMHDAFTKASSYVLALPLNRIVRFNGMVQAFKDDNSLYPLLSGYLKDKIEQKNIKNANYKKILPFYRTFIDLLKLYCSGSVQNNILESFVMKIMRNIPDYKDLDITNSIVFDLLLKTNEITSREGPSKWWDNAMLPFSGVSLKADMEQAYYDSITEENISSFVDLEHDSTDKRVKFNDIVYCIDSENPLEIDDGISVKKLNQDEYLVSTFVADPSSYLEPEDLISRIALERGLTLYLPDLSGTNAIPLLPLEFGKKIQLGYFGQDTRALKISFKYNEKTKRVVHLSDDEVINFGVANRFVKIDYNSVNKLLSNDPLTESILHEKLANSDIPISQVKQDLHSLSIISQHLNDEATKSGRISLFDQINVKKEIANITENEDKQIQLVFKDIYNDDTIKDAQLQGAKSEQLVSEIMVKANNIAGNFFARNKIPAIYKIQLPLEMSPQVAAFSKNVTLKKNADFKDLTIYQEYLTKSTIAPFPEKHEFLNITRYATVTSPLRRFWDFVNHWQLHSFLSTGKPKFTQDQIDYMTLQLKYKDELNTKLANKVIGFYTFKALQYLQEHQGQEGQLLFKVIVTKKPSEDGLIEVILLDYGVRCILETSWYALNAEKADTPKAETKDVAIGDIIDDATIKDIDLLDGSILLTSKSV</sequence>
<dbReference type="VEuPathDB" id="FungiDB:C5L36_0C05720"/>
<dbReference type="SMART" id="SM00955">
    <property type="entry name" value="RNB"/>
    <property type="match status" value="1"/>
</dbReference>
<organism evidence="2 3">
    <name type="scientific">Pichia kudriavzevii</name>
    <name type="common">Yeast</name>
    <name type="synonym">Issatchenkia orientalis</name>
    <dbReference type="NCBI Taxonomy" id="4909"/>
    <lineage>
        <taxon>Eukaryota</taxon>
        <taxon>Fungi</taxon>
        <taxon>Dikarya</taxon>
        <taxon>Ascomycota</taxon>
        <taxon>Saccharomycotina</taxon>
        <taxon>Pichiomycetes</taxon>
        <taxon>Pichiales</taxon>
        <taxon>Pichiaceae</taxon>
        <taxon>Pichia</taxon>
    </lineage>
</organism>
<dbReference type="GO" id="GO:0000932">
    <property type="term" value="C:P-body"/>
    <property type="evidence" value="ECO:0007669"/>
    <property type="project" value="TreeGrafter"/>
</dbReference>
<dbReference type="InterPro" id="IPR001900">
    <property type="entry name" value="RNase_II/R"/>
</dbReference>
<dbReference type="GO" id="GO:0006402">
    <property type="term" value="P:mRNA catabolic process"/>
    <property type="evidence" value="ECO:0007669"/>
    <property type="project" value="TreeGrafter"/>
</dbReference>
<gene>
    <name evidence="2" type="ORF">JL09_g1142</name>
</gene>
<feature type="domain" description="RNB" evidence="1">
    <location>
        <begin position="578"/>
        <end position="920"/>
    </location>
</feature>
<evidence type="ECO:0000259" key="1">
    <source>
        <dbReference type="SMART" id="SM00955"/>
    </source>
</evidence>
<dbReference type="PANTHER" id="PTHR23355">
    <property type="entry name" value="RIBONUCLEASE"/>
    <property type="match status" value="1"/>
</dbReference>
<proteinExistence type="predicted"/>
<evidence type="ECO:0000313" key="2">
    <source>
        <dbReference type="EMBL" id="KGK39638.1"/>
    </source>
</evidence>
<dbReference type="eggNOG" id="KOG2102">
    <property type="taxonomic scope" value="Eukaryota"/>
</dbReference>
<dbReference type="PANTHER" id="PTHR23355:SF59">
    <property type="entry name" value="EXORIBONUCLEASE II, MITOCHONDRIAL"/>
    <property type="match status" value="1"/>
</dbReference>
<dbReference type="GO" id="GO:0000175">
    <property type="term" value="F:3'-5'-RNA exonuclease activity"/>
    <property type="evidence" value="ECO:0007669"/>
    <property type="project" value="TreeGrafter"/>
</dbReference>
<dbReference type="EMBL" id="JQFK01000007">
    <property type="protein sequence ID" value="KGK39638.1"/>
    <property type="molecule type" value="Genomic_DNA"/>
</dbReference>
<evidence type="ECO:0000313" key="3">
    <source>
        <dbReference type="Proteomes" id="UP000029867"/>
    </source>
</evidence>
<dbReference type="AlphaFoldDB" id="A0A099P3N5"/>
<dbReference type="SUPFAM" id="SSF50249">
    <property type="entry name" value="Nucleic acid-binding proteins"/>
    <property type="match status" value="1"/>
</dbReference>
<name>A0A099P3N5_PICKU</name>
<dbReference type="Pfam" id="PF00773">
    <property type="entry name" value="RNB"/>
    <property type="match status" value="1"/>
</dbReference>
<dbReference type="InterPro" id="IPR050180">
    <property type="entry name" value="RNR_Ribonuclease"/>
</dbReference>
<protein>
    <recommendedName>
        <fullName evidence="1">RNB domain-containing protein</fullName>
    </recommendedName>
</protein>
<dbReference type="HOGENOM" id="CLU_012624_0_0_1"/>
<dbReference type="Proteomes" id="UP000029867">
    <property type="component" value="Unassembled WGS sequence"/>
</dbReference>